<dbReference type="GeneID" id="5878779"/>
<dbReference type="AlphaFoldDB" id="B0E668"/>
<evidence type="ECO:0000313" key="1">
    <source>
        <dbReference type="EMBL" id="EDR29975.1"/>
    </source>
</evidence>
<dbReference type="Proteomes" id="UP000008076">
    <property type="component" value="Unassembled WGS sequence"/>
</dbReference>
<dbReference type="OrthoDB" id="8954335at2759"/>
<organism evidence="2">
    <name type="scientific">Entamoeba dispar (strain ATCC PRA-260 / SAW760)</name>
    <dbReference type="NCBI Taxonomy" id="370354"/>
    <lineage>
        <taxon>Eukaryota</taxon>
        <taxon>Amoebozoa</taxon>
        <taxon>Evosea</taxon>
        <taxon>Archamoebae</taxon>
        <taxon>Mastigamoebida</taxon>
        <taxon>Entamoebidae</taxon>
        <taxon>Entamoeba</taxon>
    </lineage>
</organism>
<dbReference type="KEGG" id="edi:EDI_347920"/>
<dbReference type="VEuPathDB" id="AmoebaDB:EDI_347920"/>
<dbReference type="InterPro" id="IPR027417">
    <property type="entry name" value="P-loop_NTPase"/>
</dbReference>
<dbReference type="RefSeq" id="XP_001733889.1">
    <property type="nucleotide sequence ID" value="XM_001733837.1"/>
</dbReference>
<evidence type="ECO:0008006" key="3">
    <source>
        <dbReference type="Google" id="ProtNLM"/>
    </source>
</evidence>
<evidence type="ECO:0000313" key="2">
    <source>
        <dbReference type="Proteomes" id="UP000008076"/>
    </source>
</evidence>
<protein>
    <recommendedName>
        <fullName evidence="3">AIG1-type G domain-containing protein</fullName>
    </recommendedName>
</protein>
<reference evidence="2" key="1">
    <citation type="submission" date="2007-12" db="EMBL/GenBank/DDBJ databases">
        <title>Annotation of Entamoeba dispar SAW760.</title>
        <authorList>
            <person name="Lorenzi H."/>
            <person name="Inman J."/>
            <person name="Schobel S."/>
            <person name="Amedeo P."/>
            <person name="Caler E."/>
        </authorList>
    </citation>
    <scope>NUCLEOTIDE SEQUENCE [LARGE SCALE GENOMIC DNA]</scope>
    <source>
        <strain evidence="2">ATCC PRA-260 / SAW760</strain>
    </source>
</reference>
<dbReference type="SUPFAM" id="SSF52540">
    <property type="entry name" value="P-loop containing nucleoside triphosphate hydrolases"/>
    <property type="match status" value="1"/>
</dbReference>
<sequence>MTEQEGKSTKLLLVGETGSCKSSFGYFILKKNVFKVNSNPNSIAQETKECYGESNRKKEIVRQMVDYIKEHKEIQGIVICSDFNYLRSSNLKRMIKMTCIYCMD</sequence>
<keyword evidence="2" id="KW-1185">Reference proteome</keyword>
<gene>
    <name evidence="1" type="ORF">EDI_347920</name>
</gene>
<dbReference type="Gene3D" id="3.40.50.300">
    <property type="entry name" value="P-loop containing nucleotide triphosphate hydrolases"/>
    <property type="match status" value="1"/>
</dbReference>
<name>B0E668_ENTDS</name>
<proteinExistence type="predicted"/>
<dbReference type="EMBL" id="DS547861">
    <property type="protein sequence ID" value="EDR29975.1"/>
    <property type="molecule type" value="Genomic_DNA"/>
</dbReference>
<accession>B0E668</accession>